<dbReference type="GO" id="GO:1904047">
    <property type="term" value="F:S-adenosyl-L-methionine binding"/>
    <property type="evidence" value="ECO:0007669"/>
    <property type="project" value="TreeGrafter"/>
</dbReference>
<dbReference type="GO" id="GO:0017174">
    <property type="term" value="F:glycine N-methyltransferase activity"/>
    <property type="evidence" value="ECO:0007669"/>
    <property type="project" value="InterPro"/>
</dbReference>
<dbReference type="InterPro" id="IPR029063">
    <property type="entry name" value="SAM-dependent_MTases_sf"/>
</dbReference>
<keyword evidence="1 5" id="KW-0489">Methyltransferase</keyword>
<gene>
    <name evidence="5" type="ORF">BK123_25890</name>
</gene>
<dbReference type="GO" id="GO:1901052">
    <property type="term" value="P:sarcosine metabolic process"/>
    <property type="evidence" value="ECO:0007669"/>
    <property type="project" value="TreeGrafter"/>
</dbReference>
<proteinExistence type="predicted"/>
<dbReference type="GO" id="GO:0006111">
    <property type="term" value="P:regulation of gluconeogenesis"/>
    <property type="evidence" value="ECO:0007669"/>
    <property type="project" value="TreeGrafter"/>
</dbReference>
<evidence type="ECO:0000256" key="2">
    <source>
        <dbReference type="ARBA" id="ARBA00022679"/>
    </source>
</evidence>
<dbReference type="SUPFAM" id="SSF53335">
    <property type="entry name" value="S-adenosyl-L-methionine-dependent methyltransferases"/>
    <property type="match status" value="1"/>
</dbReference>
<feature type="domain" description="Methyltransferase" evidence="4">
    <location>
        <begin position="53"/>
        <end position="149"/>
    </location>
</feature>
<dbReference type="GO" id="GO:0006730">
    <property type="term" value="P:one-carbon metabolic process"/>
    <property type="evidence" value="ECO:0007669"/>
    <property type="project" value="TreeGrafter"/>
</dbReference>
<evidence type="ECO:0000313" key="6">
    <source>
        <dbReference type="Proteomes" id="UP000187074"/>
    </source>
</evidence>
<dbReference type="GO" id="GO:0005829">
    <property type="term" value="C:cytosol"/>
    <property type="evidence" value="ECO:0007669"/>
    <property type="project" value="TreeGrafter"/>
</dbReference>
<dbReference type="Gene3D" id="3.40.50.150">
    <property type="entry name" value="Vaccinia Virus protein VP39"/>
    <property type="match status" value="1"/>
</dbReference>
<dbReference type="Pfam" id="PF13649">
    <property type="entry name" value="Methyltransf_25"/>
    <property type="match status" value="1"/>
</dbReference>
<sequence>MKDTSLYFYNELSETYHLIFKNWPETVQWQGAFFDKFIRSLYAEGHEGPIDLLDASCGIGTQALGLAQHDFTVTATDISPNSVERAKREADKFGVHVHFGVADFRTLDKDVPGQFDVVLSADNAVPHLLDDQELSVACRNFYEKLRDKGLLIISMRDYDEILQNQQRSTLPRVMDEGKRIVFQVWDWAEAGNHYITNQFIMQELDGSWKTEVNSTSYRALLRTELSAILEEAGFTDIRWHMPSESGFYQPILTARKL</sequence>
<evidence type="ECO:0000259" key="4">
    <source>
        <dbReference type="Pfam" id="PF13649"/>
    </source>
</evidence>
<dbReference type="GO" id="GO:0046500">
    <property type="term" value="P:S-adenosylmethionine metabolic process"/>
    <property type="evidence" value="ECO:0007669"/>
    <property type="project" value="TreeGrafter"/>
</dbReference>
<dbReference type="AlphaFoldDB" id="A0A1R1AW14"/>
<evidence type="ECO:0000256" key="1">
    <source>
        <dbReference type="ARBA" id="ARBA00022603"/>
    </source>
</evidence>
<dbReference type="STRING" id="1401.BK123_25890"/>
<dbReference type="GO" id="GO:0032259">
    <property type="term" value="P:methylation"/>
    <property type="evidence" value="ECO:0007669"/>
    <property type="project" value="UniProtKB-KW"/>
</dbReference>
<name>A0A1R1AW14_PAELA</name>
<evidence type="ECO:0000256" key="3">
    <source>
        <dbReference type="ARBA" id="ARBA00022691"/>
    </source>
</evidence>
<dbReference type="OrthoDB" id="9791837at2"/>
<dbReference type="GO" id="GO:0046498">
    <property type="term" value="P:S-adenosylhomocysteine metabolic process"/>
    <property type="evidence" value="ECO:0007669"/>
    <property type="project" value="TreeGrafter"/>
</dbReference>
<keyword evidence="2 5" id="KW-0808">Transferase</keyword>
<dbReference type="GO" id="GO:0016594">
    <property type="term" value="F:glycine binding"/>
    <property type="evidence" value="ECO:0007669"/>
    <property type="project" value="TreeGrafter"/>
</dbReference>
<dbReference type="GO" id="GO:0051289">
    <property type="term" value="P:protein homotetramerization"/>
    <property type="evidence" value="ECO:0007669"/>
    <property type="project" value="TreeGrafter"/>
</dbReference>
<keyword evidence="3" id="KW-0949">S-adenosyl-L-methionine</keyword>
<dbReference type="RefSeq" id="WP_076325221.1">
    <property type="nucleotide sequence ID" value="NZ_MRTF01000009.1"/>
</dbReference>
<organism evidence="5 6">
    <name type="scientific">Paenibacillus lautus</name>
    <name type="common">Bacillus lautus</name>
    <dbReference type="NCBI Taxonomy" id="1401"/>
    <lineage>
        <taxon>Bacteria</taxon>
        <taxon>Bacillati</taxon>
        <taxon>Bacillota</taxon>
        <taxon>Bacilli</taxon>
        <taxon>Bacillales</taxon>
        <taxon>Paenibacillaceae</taxon>
        <taxon>Paenibacillus</taxon>
    </lineage>
</organism>
<dbReference type="InterPro" id="IPR014369">
    <property type="entry name" value="Gly/Sar_N_MeTrfase"/>
</dbReference>
<dbReference type="EMBL" id="MRTF01000009">
    <property type="protein sequence ID" value="OME89794.1"/>
    <property type="molecule type" value="Genomic_DNA"/>
</dbReference>
<dbReference type="PANTHER" id="PTHR16458">
    <property type="entry name" value="GLYCINE N-METHYLTRANSFERASE"/>
    <property type="match status" value="1"/>
</dbReference>
<comment type="caution">
    <text evidence="5">The sequence shown here is derived from an EMBL/GenBank/DDBJ whole genome shotgun (WGS) entry which is preliminary data.</text>
</comment>
<reference evidence="5 6" key="1">
    <citation type="submission" date="2016-11" db="EMBL/GenBank/DDBJ databases">
        <title>Paenibacillus species isolates.</title>
        <authorList>
            <person name="Beno S.M."/>
        </authorList>
    </citation>
    <scope>NUCLEOTIDE SEQUENCE [LARGE SCALE GENOMIC DNA]</scope>
    <source>
        <strain evidence="5 6">FSL F4-0100</strain>
    </source>
</reference>
<evidence type="ECO:0000313" key="5">
    <source>
        <dbReference type="EMBL" id="OME89794.1"/>
    </source>
</evidence>
<dbReference type="GO" id="GO:0042802">
    <property type="term" value="F:identical protein binding"/>
    <property type="evidence" value="ECO:0007669"/>
    <property type="project" value="TreeGrafter"/>
</dbReference>
<accession>A0A1R1AW14</accession>
<dbReference type="InterPro" id="IPR041698">
    <property type="entry name" value="Methyltransf_25"/>
</dbReference>
<protein>
    <submittedName>
        <fullName evidence="5">SAM-dependent methyltransferase</fullName>
    </submittedName>
</protein>
<dbReference type="CDD" id="cd02440">
    <property type="entry name" value="AdoMet_MTases"/>
    <property type="match status" value="1"/>
</dbReference>
<dbReference type="PANTHER" id="PTHR16458:SF2">
    <property type="entry name" value="GLYCINE N-METHYLTRANSFERASE"/>
    <property type="match status" value="1"/>
</dbReference>
<dbReference type="Proteomes" id="UP000187074">
    <property type="component" value="Unassembled WGS sequence"/>
</dbReference>